<gene>
    <name evidence="1" type="ORF">F2Q70_00028019</name>
</gene>
<evidence type="ECO:0000313" key="1">
    <source>
        <dbReference type="EMBL" id="KAF2604026.1"/>
    </source>
</evidence>
<dbReference type="EMBL" id="QGKY02000094">
    <property type="protein sequence ID" value="KAF2604026.1"/>
    <property type="molecule type" value="Genomic_DNA"/>
</dbReference>
<accession>A0A8S9LF92</accession>
<name>A0A8S9LF92_BRACR</name>
<comment type="caution">
    <text evidence="1">The sequence shown here is derived from an EMBL/GenBank/DDBJ whole genome shotgun (WGS) entry which is preliminary data.</text>
</comment>
<reference evidence="1" key="1">
    <citation type="submission" date="2019-12" db="EMBL/GenBank/DDBJ databases">
        <title>Genome sequencing and annotation of Brassica cretica.</title>
        <authorList>
            <person name="Studholme D.J."/>
            <person name="Sarris P.F."/>
        </authorList>
    </citation>
    <scope>NUCLEOTIDE SEQUENCE</scope>
    <source>
        <strain evidence="1">PFS-102/07</strain>
        <tissue evidence="1">Leaf</tissue>
    </source>
</reference>
<dbReference type="AlphaFoldDB" id="A0A8S9LF92"/>
<organism evidence="1">
    <name type="scientific">Brassica cretica</name>
    <name type="common">Mustard</name>
    <dbReference type="NCBI Taxonomy" id="69181"/>
    <lineage>
        <taxon>Eukaryota</taxon>
        <taxon>Viridiplantae</taxon>
        <taxon>Streptophyta</taxon>
        <taxon>Embryophyta</taxon>
        <taxon>Tracheophyta</taxon>
        <taxon>Spermatophyta</taxon>
        <taxon>Magnoliopsida</taxon>
        <taxon>eudicotyledons</taxon>
        <taxon>Gunneridae</taxon>
        <taxon>Pentapetalae</taxon>
        <taxon>rosids</taxon>
        <taxon>malvids</taxon>
        <taxon>Brassicales</taxon>
        <taxon>Brassicaceae</taxon>
        <taxon>Brassiceae</taxon>
        <taxon>Brassica</taxon>
    </lineage>
</organism>
<proteinExistence type="predicted"/>
<protein>
    <submittedName>
        <fullName evidence="1">Uncharacterized protein</fullName>
    </submittedName>
</protein>
<sequence length="52" mass="5737">MEMVTVEEEVVVENPLGVHVLVMKLVAEGNLLLVVTEMNVIPVAEENHVLAR</sequence>